<reference evidence="1" key="1">
    <citation type="submission" date="2022-06" db="EMBL/GenBank/DDBJ databases">
        <title>Phylogenomic reconstructions and comparative analyses of Kickxellomycotina fungi.</title>
        <authorList>
            <person name="Reynolds N.K."/>
            <person name="Stajich J.E."/>
            <person name="Barry K."/>
            <person name="Grigoriev I.V."/>
            <person name="Crous P."/>
            <person name="Smith M.E."/>
        </authorList>
    </citation>
    <scope>NUCLEOTIDE SEQUENCE</scope>
    <source>
        <strain evidence="1">RSA 2271</strain>
    </source>
</reference>
<gene>
    <name evidence="1" type="primary">msp1_1</name>
    <name evidence="1" type="ORF">EV182_004035</name>
</gene>
<evidence type="ECO:0000313" key="2">
    <source>
        <dbReference type="Proteomes" id="UP001145114"/>
    </source>
</evidence>
<proteinExistence type="predicted"/>
<protein>
    <submittedName>
        <fullName evidence="1">Mitochondrial dynamin GTPase Msp1</fullName>
    </submittedName>
</protein>
<evidence type="ECO:0000313" key="1">
    <source>
        <dbReference type="EMBL" id="KAJ1674065.1"/>
    </source>
</evidence>
<dbReference type="EMBL" id="JAMZIH010006303">
    <property type="protein sequence ID" value="KAJ1674065.1"/>
    <property type="molecule type" value="Genomic_DNA"/>
</dbReference>
<organism evidence="1 2">
    <name type="scientific">Spiromyces aspiralis</name>
    <dbReference type="NCBI Taxonomy" id="68401"/>
    <lineage>
        <taxon>Eukaryota</taxon>
        <taxon>Fungi</taxon>
        <taxon>Fungi incertae sedis</taxon>
        <taxon>Zoopagomycota</taxon>
        <taxon>Kickxellomycotina</taxon>
        <taxon>Kickxellomycetes</taxon>
        <taxon>Kickxellales</taxon>
        <taxon>Kickxellaceae</taxon>
        <taxon>Spiromyces</taxon>
    </lineage>
</organism>
<feature type="non-terminal residue" evidence="1">
    <location>
        <position position="666"/>
    </location>
</feature>
<keyword evidence="2" id="KW-1185">Reference proteome</keyword>
<comment type="caution">
    <text evidence="1">The sequence shown here is derived from an EMBL/GenBank/DDBJ whole genome shotgun (WGS) entry which is preliminary data.</text>
</comment>
<accession>A0ACC1HFB5</accession>
<dbReference type="Proteomes" id="UP001145114">
    <property type="component" value="Unassembled WGS sequence"/>
</dbReference>
<sequence length="666" mass="74092">MSVPESECVSDKPIDLRIYSPTVPDLRLVDLPGYIQVTHRKQPSELKQRIRDLCERYLKQPNIILAVSPADVDLANSEALLAGRRNDPMGLRTLGIITKVDMVDPSDAVRILTQNDYPLHLGYVGVMCKAVKGKGSAASGTVTVTESQYFGRHSEFRQPDVSVGVDTLRRRLVAILEESMSRNLGRLVEAVQNELEETRYQVKVQYNDQRVTAESYVADTLDAIKQKFKQFTHDFGKPQVRAKVRSLLESRMLDICAELYWSDSGVVAFSKRATQSGSVWWWSSAVSGTKVAIGNVASLMHILALGNGSNSSTLKAPSSPQPPSSADGAQAIDGKGNSGSEWSDDVSLYWDHRLDKAASILTKSGVGRWTTQMVVDLLLGKVETMVSGEPFTYHPNARQAILDFSQEILRGKYHATIDQVENTIKPFKYEVEVEPFEWDKAVSRTRELIDNEIELCRAAIKRIRSLAPKKQLAEAIKIVNASNNGGGSGGKAYATQTLPSSMQPDGGTISSVAGDGDEPQTDAGAMTLPSFSPKLLSQARAIISLRDRLAILRLRRQAIVSDTCKSVHNKALCPEIFLEVVAEKLTYNAALFINFELLHEFFFQFPRVLDSQIYYAQSPRQAREFANQNPVVRQHLELLDRQRKLEEALAQLRDLMRLQEQQAERG</sequence>
<name>A0ACC1HFB5_9FUNG</name>